<dbReference type="OrthoDB" id="3158924at2759"/>
<dbReference type="EMBL" id="AVOT02005829">
    <property type="protein sequence ID" value="MBW0480073.1"/>
    <property type="molecule type" value="Genomic_DNA"/>
</dbReference>
<sequence>MIRELRGPNAVQLELTGELMNKHPNFPVILMNPYTSSDKELFPQKNKPPLDIQPLEEEEDKKIVKVLQERKTRNKEESKHLVGYRDPDQEDQWIIEKYISNYDRLLRSFIH</sequence>
<comment type="caution">
    <text evidence="1">The sequence shown here is derived from an EMBL/GenBank/DDBJ whole genome shotgun (WGS) entry which is preliminary data.</text>
</comment>
<evidence type="ECO:0000313" key="2">
    <source>
        <dbReference type="Proteomes" id="UP000765509"/>
    </source>
</evidence>
<keyword evidence="2" id="KW-1185">Reference proteome</keyword>
<accession>A0A9Q3CBQ9</accession>
<dbReference type="AlphaFoldDB" id="A0A9Q3CBQ9"/>
<name>A0A9Q3CBQ9_9BASI</name>
<reference evidence="1" key="1">
    <citation type="submission" date="2021-03" db="EMBL/GenBank/DDBJ databases">
        <title>Draft genome sequence of rust myrtle Austropuccinia psidii MF-1, a brazilian biotype.</title>
        <authorList>
            <person name="Quecine M.C."/>
            <person name="Pachon D.M.R."/>
            <person name="Bonatelli M.L."/>
            <person name="Correr F.H."/>
            <person name="Franceschini L.M."/>
            <person name="Leite T.F."/>
            <person name="Margarido G.R.A."/>
            <person name="Almeida C.A."/>
            <person name="Ferrarezi J.A."/>
            <person name="Labate C.A."/>
        </authorList>
    </citation>
    <scope>NUCLEOTIDE SEQUENCE</scope>
    <source>
        <strain evidence="1">MF-1</strain>
    </source>
</reference>
<protein>
    <submittedName>
        <fullName evidence="1">Uncharacterized protein</fullName>
    </submittedName>
</protein>
<evidence type="ECO:0000313" key="1">
    <source>
        <dbReference type="EMBL" id="MBW0480073.1"/>
    </source>
</evidence>
<organism evidence="1 2">
    <name type="scientific">Austropuccinia psidii MF-1</name>
    <dbReference type="NCBI Taxonomy" id="1389203"/>
    <lineage>
        <taxon>Eukaryota</taxon>
        <taxon>Fungi</taxon>
        <taxon>Dikarya</taxon>
        <taxon>Basidiomycota</taxon>
        <taxon>Pucciniomycotina</taxon>
        <taxon>Pucciniomycetes</taxon>
        <taxon>Pucciniales</taxon>
        <taxon>Sphaerophragmiaceae</taxon>
        <taxon>Austropuccinia</taxon>
    </lineage>
</organism>
<gene>
    <name evidence="1" type="ORF">O181_019788</name>
</gene>
<dbReference type="Proteomes" id="UP000765509">
    <property type="component" value="Unassembled WGS sequence"/>
</dbReference>
<proteinExistence type="predicted"/>